<evidence type="ECO:0000256" key="1">
    <source>
        <dbReference type="ARBA" id="ARBA00022441"/>
    </source>
</evidence>
<organism evidence="3 4">
    <name type="scientific">Hymenochirus boettgeri</name>
    <name type="common">Congo dwarf clawed frog</name>
    <dbReference type="NCBI Taxonomy" id="247094"/>
    <lineage>
        <taxon>Eukaryota</taxon>
        <taxon>Metazoa</taxon>
        <taxon>Chordata</taxon>
        <taxon>Craniata</taxon>
        <taxon>Vertebrata</taxon>
        <taxon>Euteleostomi</taxon>
        <taxon>Amphibia</taxon>
        <taxon>Batrachia</taxon>
        <taxon>Anura</taxon>
        <taxon>Pipoidea</taxon>
        <taxon>Pipidae</taxon>
        <taxon>Pipinae</taxon>
        <taxon>Hymenochirus</taxon>
    </lineage>
</organism>
<dbReference type="AlphaFoldDB" id="A0A8T2IEY0"/>
<evidence type="ECO:0000256" key="2">
    <source>
        <dbReference type="ARBA" id="ARBA00022737"/>
    </source>
</evidence>
<gene>
    <name evidence="3" type="ORF">GDO86_018402</name>
</gene>
<keyword evidence="4" id="KW-1185">Reference proteome</keyword>
<keyword evidence="1" id="KW-0880">Kelch repeat</keyword>
<sequence>KEIQNGELNQDHKTMHKVHRFSSVAQVKVEENFIPERQSEKIKVSPKHPSLRGKIYDYHVESTSETVTPDKHFKFGACSKGATANTQSTNGNSTFHVCLTPESTFDVHLGLENCLEVLCLAKKHDLGALKTAAYKVMSDNYLQVLQNPHVYGRLNASERELILKNRMMGRRYMAVADIDTMGYSVSDNSTLSYYDSDTDSWHHLSNIPAKAVSRACSMAAMFNYLFIALGCQGFEREMKPTKRVVCYNPLTDVWQDICPLNDARPLCKLVTLNGYLYAIGGECLHTVERYDPRQNRWTYVAPLPNDTFAVAHMATAYDGEIYVTGGTIRYMLLRYRQKENSWKSSAITGSKDRTTELVATNNFLYRFDLNRSKGISVHRCNVRARIWYECASYPMPYPTPFQCVAIDNSIYCISRNFHLRLLADDVSPRFMEHNLRDLPCPKGILSPLVIILPGKDSK</sequence>
<proteinExistence type="predicted"/>
<dbReference type="OrthoDB" id="45365at2759"/>
<dbReference type="EMBL" id="JAACNH010000156">
    <property type="protein sequence ID" value="KAG8431525.1"/>
    <property type="molecule type" value="Genomic_DNA"/>
</dbReference>
<protein>
    <recommendedName>
        <fullName evidence="5">Kelch repeat and BTB (POZ) domain containing 11</fullName>
    </recommendedName>
</protein>
<dbReference type="Proteomes" id="UP000812440">
    <property type="component" value="Unassembled WGS sequence"/>
</dbReference>
<accession>A0A8T2IEY0</accession>
<evidence type="ECO:0000313" key="4">
    <source>
        <dbReference type="Proteomes" id="UP000812440"/>
    </source>
</evidence>
<evidence type="ECO:0008006" key="5">
    <source>
        <dbReference type="Google" id="ProtNLM"/>
    </source>
</evidence>
<dbReference type="InterPro" id="IPR006652">
    <property type="entry name" value="Kelch_1"/>
</dbReference>
<dbReference type="InterPro" id="IPR015915">
    <property type="entry name" value="Kelch-typ_b-propeller"/>
</dbReference>
<dbReference type="PANTHER" id="PTHR45972:SF1">
    <property type="entry name" value="KELCH DOMAIN-CONTAINING PROTEIN 7A"/>
    <property type="match status" value="1"/>
</dbReference>
<dbReference type="Pfam" id="PF01344">
    <property type="entry name" value="Kelch_1"/>
    <property type="match status" value="1"/>
</dbReference>
<evidence type="ECO:0000313" key="3">
    <source>
        <dbReference type="EMBL" id="KAG8431525.1"/>
    </source>
</evidence>
<dbReference type="InterPro" id="IPR052310">
    <property type="entry name" value="Kelch/BTB_domain_protein"/>
</dbReference>
<name>A0A8T2IEY0_9PIPI</name>
<comment type="caution">
    <text evidence="3">The sequence shown here is derived from an EMBL/GenBank/DDBJ whole genome shotgun (WGS) entry which is preliminary data.</text>
</comment>
<dbReference type="Gene3D" id="2.120.10.80">
    <property type="entry name" value="Kelch-type beta propeller"/>
    <property type="match status" value="1"/>
</dbReference>
<dbReference type="PANTHER" id="PTHR45972">
    <property type="entry name" value="BTB_2 DOMAIN-CONTAINING PROTEIN"/>
    <property type="match status" value="1"/>
</dbReference>
<feature type="non-terminal residue" evidence="3">
    <location>
        <position position="458"/>
    </location>
</feature>
<dbReference type="SMART" id="SM00612">
    <property type="entry name" value="Kelch"/>
    <property type="match status" value="2"/>
</dbReference>
<dbReference type="SUPFAM" id="SSF117281">
    <property type="entry name" value="Kelch motif"/>
    <property type="match status" value="1"/>
</dbReference>
<reference evidence="3" key="1">
    <citation type="thesis" date="2020" institute="ProQuest LLC" country="789 East Eisenhower Parkway, Ann Arbor, MI, USA">
        <title>Comparative Genomics and Chromosome Evolution.</title>
        <authorList>
            <person name="Mudd A.B."/>
        </authorList>
    </citation>
    <scope>NUCLEOTIDE SEQUENCE</scope>
    <source>
        <strain evidence="3">Female2</strain>
        <tissue evidence="3">Blood</tissue>
    </source>
</reference>
<keyword evidence="2" id="KW-0677">Repeat</keyword>